<feature type="active site" description="Proton donor/acceptor" evidence="7">
    <location>
        <position position="274"/>
    </location>
</feature>
<dbReference type="PROSITE" id="PS52029">
    <property type="entry name" value="LD_TPASE"/>
    <property type="match status" value="1"/>
</dbReference>
<dbReference type="Gene3D" id="2.40.440.10">
    <property type="entry name" value="L,D-transpeptidase catalytic domain-like"/>
    <property type="match status" value="1"/>
</dbReference>
<comment type="caution">
    <text evidence="11">The sequence shown here is derived from an EMBL/GenBank/DDBJ whole genome shotgun (WGS) entry which is preliminary data.</text>
</comment>
<dbReference type="CDD" id="cd16913">
    <property type="entry name" value="YkuD_like"/>
    <property type="match status" value="1"/>
</dbReference>
<keyword evidence="3" id="KW-0808">Transferase</keyword>
<feature type="signal peptide" evidence="9">
    <location>
        <begin position="1"/>
        <end position="25"/>
    </location>
</feature>
<name>A0A0D7K8H6_9BURK</name>
<dbReference type="RefSeq" id="WP_240485361.1">
    <property type="nucleotide sequence ID" value="NZ_JXYQ01000061.1"/>
</dbReference>
<dbReference type="GO" id="GO:0016740">
    <property type="term" value="F:transferase activity"/>
    <property type="evidence" value="ECO:0007669"/>
    <property type="project" value="UniProtKB-KW"/>
</dbReference>
<feature type="compositionally biased region" description="Low complexity" evidence="8">
    <location>
        <begin position="36"/>
        <end position="50"/>
    </location>
</feature>
<feature type="compositionally biased region" description="Polar residues" evidence="8">
    <location>
        <begin position="25"/>
        <end position="35"/>
    </location>
</feature>
<dbReference type="Pfam" id="PF03734">
    <property type="entry name" value="YkuD"/>
    <property type="match status" value="1"/>
</dbReference>
<accession>A0A0D7K8H6</accession>
<feature type="domain" description="L,D-TPase catalytic" evidence="10">
    <location>
        <begin position="181"/>
        <end position="316"/>
    </location>
</feature>
<evidence type="ECO:0000313" key="12">
    <source>
        <dbReference type="Proteomes" id="UP000032566"/>
    </source>
</evidence>
<dbReference type="AlphaFoldDB" id="A0A0D7K8H6"/>
<dbReference type="Proteomes" id="UP000032566">
    <property type="component" value="Unassembled WGS sequence"/>
</dbReference>
<dbReference type="UniPathway" id="UPA00219"/>
<keyword evidence="6 7" id="KW-0961">Cell wall biogenesis/degradation</keyword>
<proteinExistence type="inferred from homology"/>
<keyword evidence="4 7" id="KW-0133">Cell shape</keyword>
<dbReference type="GO" id="GO:0009252">
    <property type="term" value="P:peptidoglycan biosynthetic process"/>
    <property type="evidence" value="ECO:0007669"/>
    <property type="project" value="UniProtKB-UniPathway"/>
</dbReference>
<evidence type="ECO:0000256" key="6">
    <source>
        <dbReference type="ARBA" id="ARBA00023316"/>
    </source>
</evidence>
<keyword evidence="5 7" id="KW-0573">Peptidoglycan synthesis</keyword>
<keyword evidence="12" id="KW-1185">Reference proteome</keyword>
<gene>
    <name evidence="11" type="ORF">RP29_16470</name>
</gene>
<evidence type="ECO:0000313" key="11">
    <source>
        <dbReference type="EMBL" id="KJA09458.1"/>
    </source>
</evidence>
<dbReference type="PATRIC" id="fig|80878.5.peg.3213"/>
<dbReference type="InterPro" id="IPR056203">
    <property type="entry name" value="Cds6_C"/>
</dbReference>
<dbReference type="EMBL" id="JXYQ01000061">
    <property type="protein sequence ID" value="KJA09458.1"/>
    <property type="molecule type" value="Genomic_DNA"/>
</dbReference>
<dbReference type="InterPro" id="IPR038063">
    <property type="entry name" value="Transpep_catalytic_dom"/>
</dbReference>
<evidence type="ECO:0000259" key="10">
    <source>
        <dbReference type="PROSITE" id="PS52029"/>
    </source>
</evidence>
<evidence type="ECO:0000256" key="7">
    <source>
        <dbReference type="PROSITE-ProRule" id="PRU01373"/>
    </source>
</evidence>
<reference evidence="11 12" key="1">
    <citation type="submission" date="2014-12" db="EMBL/GenBank/DDBJ databases">
        <title>Isolation of bacteria from lake water.</title>
        <authorList>
            <person name="Sheng K.-Y."/>
            <person name="Chin P.-S."/>
            <person name="Chan K.-G."/>
            <person name="Tan G.S."/>
        </authorList>
    </citation>
    <scope>NUCLEOTIDE SEQUENCE [LARGE SCALE GENOMIC DNA]</scope>
    <source>
        <strain evidence="11 12">KY4</strain>
    </source>
</reference>
<comment type="similarity">
    <text evidence="2">Belongs to the YkuD family.</text>
</comment>
<dbReference type="SUPFAM" id="SSF141523">
    <property type="entry name" value="L,D-transpeptidase catalytic domain-like"/>
    <property type="match status" value="1"/>
</dbReference>
<dbReference type="InterPro" id="IPR032710">
    <property type="entry name" value="NTF2-like_dom_sf"/>
</dbReference>
<evidence type="ECO:0000256" key="4">
    <source>
        <dbReference type="ARBA" id="ARBA00022960"/>
    </source>
</evidence>
<comment type="pathway">
    <text evidence="1 7">Cell wall biogenesis; peptidoglycan biosynthesis.</text>
</comment>
<protein>
    <recommendedName>
        <fullName evidence="10">L,D-TPase catalytic domain-containing protein</fullName>
    </recommendedName>
</protein>
<evidence type="ECO:0000256" key="3">
    <source>
        <dbReference type="ARBA" id="ARBA00022679"/>
    </source>
</evidence>
<feature type="active site" description="Nucleophile" evidence="7">
    <location>
        <position position="291"/>
    </location>
</feature>
<evidence type="ECO:0000256" key="5">
    <source>
        <dbReference type="ARBA" id="ARBA00022984"/>
    </source>
</evidence>
<evidence type="ECO:0000256" key="8">
    <source>
        <dbReference type="SAM" id="MobiDB-lite"/>
    </source>
</evidence>
<dbReference type="GO" id="GO:0071555">
    <property type="term" value="P:cell wall organization"/>
    <property type="evidence" value="ECO:0007669"/>
    <property type="project" value="UniProtKB-UniRule"/>
</dbReference>
<dbReference type="PANTHER" id="PTHR36699">
    <property type="entry name" value="LD-TRANSPEPTIDASE"/>
    <property type="match status" value="1"/>
</dbReference>
<dbReference type="STRING" id="80878.RP29_16470"/>
<dbReference type="Pfam" id="PF24125">
    <property type="entry name" value="Cds6_C"/>
    <property type="match status" value="1"/>
</dbReference>
<organism evidence="11 12">
    <name type="scientific">Acidovorax temperans</name>
    <dbReference type="NCBI Taxonomy" id="80878"/>
    <lineage>
        <taxon>Bacteria</taxon>
        <taxon>Pseudomonadati</taxon>
        <taxon>Pseudomonadota</taxon>
        <taxon>Betaproteobacteria</taxon>
        <taxon>Burkholderiales</taxon>
        <taxon>Comamonadaceae</taxon>
        <taxon>Acidovorax</taxon>
    </lineage>
</organism>
<dbReference type="GO" id="GO:0008360">
    <property type="term" value="P:regulation of cell shape"/>
    <property type="evidence" value="ECO:0007669"/>
    <property type="project" value="UniProtKB-UniRule"/>
</dbReference>
<feature type="region of interest" description="Disordered" evidence="8">
    <location>
        <begin position="25"/>
        <end position="69"/>
    </location>
</feature>
<dbReference type="SUPFAM" id="SSF54427">
    <property type="entry name" value="NTF2-like"/>
    <property type="match status" value="1"/>
</dbReference>
<sequence>MPTWIRHTASTLTLLAMAVQASAYAQPSQPPKRTSAQAQQAAAKNQRSAAPSKRASGKPAAPVAPPALRDGQAEARLLKVYQLASEGRGREALAQAESLAREHPNFQLAQLAVGDLLAARVRPVKQLGDVPEPPLPYPPEVIATLDELRTESRQRVQAQRNRPASTHIPAQFVELAPRYKHAIAVDASRSRLYLFENTDKGLKLVADYYASVGKLGIEKATEGDQRTPLGVYFITSRLDPATLKDFYGAGALPINYPNPLDQVRGKTGSGIWLHGTPPDQFSRAPLATDGCVALANPDLERILRTVEPRSTPVVIAKQLQWVQAHSVQAERNSFEAVLNAWSAAKSEGNMNRLLGFYAPDFQSHKKKPLSEWATVLQAESQALKGRPVHLKDKAYLRWTDSADTMVVTFGEVAEGARTGPIKRQYWTRRGQQWQIFFEGVIG</sequence>
<dbReference type="GO" id="GO:0004180">
    <property type="term" value="F:carboxypeptidase activity"/>
    <property type="evidence" value="ECO:0007669"/>
    <property type="project" value="UniProtKB-ARBA"/>
</dbReference>
<evidence type="ECO:0000256" key="2">
    <source>
        <dbReference type="ARBA" id="ARBA00005992"/>
    </source>
</evidence>
<dbReference type="InterPro" id="IPR005490">
    <property type="entry name" value="LD_TPept_cat_dom"/>
</dbReference>
<evidence type="ECO:0000256" key="1">
    <source>
        <dbReference type="ARBA" id="ARBA00004752"/>
    </source>
</evidence>
<keyword evidence="9" id="KW-0732">Signal</keyword>
<feature type="chain" id="PRO_5002320703" description="L,D-TPase catalytic domain-containing protein" evidence="9">
    <location>
        <begin position="26"/>
        <end position="442"/>
    </location>
</feature>
<dbReference type="PANTHER" id="PTHR36699:SF1">
    <property type="entry name" value="L,D-TRANSPEPTIDASE YAFK-RELATED"/>
    <property type="match status" value="1"/>
</dbReference>
<evidence type="ECO:0000256" key="9">
    <source>
        <dbReference type="SAM" id="SignalP"/>
    </source>
</evidence>